<feature type="transmembrane region" description="Helical" evidence="1">
    <location>
        <begin position="60"/>
        <end position="85"/>
    </location>
</feature>
<dbReference type="Proteomes" id="UP000028782">
    <property type="component" value="Chromosome"/>
</dbReference>
<feature type="transmembrane region" description="Helical" evidence="1">
    <location>
        <begin position="146"/>
        <end position="163"/>
    </location>
</feature>
<keyword evidence="1" id="KW-0812">Transmembrane</keyword>
<keyword evidence="1" id="KW-1133">Transmembrane helix</keyword>
<feature type="transmembrane region" description="Helical" evidence="1">
    <location>
        <begin position="12"/>
        <end position="37"/>
    </location>
</feature>
<keyword evidence="1" id="KW-0472">Membrane</keyword>
<evidence type="ECO:0000259" key="2">
    <source>
        <dbReference type="Pfam" id="PF05425"/>
    </source>
</evidence>
<dbReference type="InterPro" id="IPR008457">
    <property type="entry name" value="Cu-R_CopD_dom"/>
</dbReference>
<evidence type="ECO:0000256" key="1">
    <source>
        <dbReference type="SAM" id="Phobius"/>
    </source>
</evidence>
<evidence type="ECO:0000313" key="4">
    <source>
        <dbReference type="Proteomes" id="UP000028782"/>
    </source>
</evidence>
<name>A0A076PJ31_COMTE</name>
<dbReference type="Pfam" id="PF05425">
    <property type="entry name" value="CopD"/>
    <property type="match status" value="1"/>
</dbReference>
<dbReference type="GO" id="GO:0016020">
    <property type="term" value="C:membrane"/>
    <property type="evidence" value="ECO:0007669"/>
    <property type="project" value="InterPro"/>
</dbReference>
<accession>A0A076PJ31</accession>
<reference evidence="3 4" key="1">
    <citation type="journal article" date="2014" name="Genome Announc.">
        <title>Complete Genome Sequence of Polychlorinated Biphenyl Degrader Comamonas testosteroni TK102 (NBRC 109938).</title>
        <authorList>
            <person name="Fukuda K."/>
            <person name="Hosoyama A."/>
            <person name="Tsuchikane K."/>
            <person name="Ohji S."/>
            <person name="Yamazoe A."/>
            <person name="Fujita N."/>
            <person name="Shintani M."/>
            <person name="Kimbara K."/>
        </authorList>
    </citation>
    <scope>NUCLEOTIDE SEQUENCE [LARGE SCALE GENOMIC DNA]</scope>
    <source>
        <strain evidence="3">TK102</strain>
    </source>
</reference>
<protein>
    <submittedName>
        <fullName evidence="3">Membrane protein</fullName>
    </submittedName>
</protein>
<gene>
    <name evidence="3" type="ORF">O987_13355</name>
</gene>
<dbReference type="HOGENOM" id="CLU_106186_1_0_4"/>
<feature type="domain" description="Copper resistance protein D" evidence="2">
    <location>
        <begin position="56"/>
        <end position="160"/>
    </location>
</feature>
<feature type="transmembrane region" description="Helical" evidence="1">
    <location>
        <begin position="97"/>
        <end position="116"/>
    </location>
</feature>
<evidence type="ECO:0000313" key="3">
    <source>
        <dbReference type="EMBL" id="AIJ46789.1"/>
    </source>
</evidence>
<sequence length="165" mass="18289">MFPNQAPQAMLFILFKLLHLLAIIIWVGGMFFAHFFLRPAVQGLQPPERVTLMHGVLQRFFAWVMVLVVVVLATGIGMIGSIHAMAAQAGGQFNMPVNWIVMSILGLVMMAVFGHIRFALFKRLNAAVQLKDWPAGGKALESIRKWVSFNLALGLVIVVVLRVPL</sequence>
<dbReference type="EMBL" id="CP006704">
    <property type="protein sequence ID" value="AIJ46789.1"/>
    <property type="molecule type" value="Genomic_DNA"/>
</dbReference>
<dbReference type="AlphaFoldDB" id="A0A076PJ31"/>
<proteinExistence type="predicted"/>
<organism evidence="3 4">
    <name type="scientific">Comamonas testosteroni TK102</name>
    <dbReference type="NCBI Taxonomy" id="1392005"/>
    <lineage>
        <taxon>Bacteria</taxon>
        <taxon>Pseudomonadati</taxon>
        <taxon>Pseudomonadota</taxon>
        <taxon>Betaproteobacteria</taxon>
        <taxon>Burkholderiales</taxon>
        <taxon>Comamonadaceae</taxon>
        <taxon>Comamonas</taxon>
    </lineage>
</organism>
<dbReference type="KEGG" id="ctes:O987_13355"/>